<dbReference type="InterPro" id="IPR036961">
    <property type="entry name" value="Kinesin_motor_dom_sf"/>
</dbReference>
<feature type="domain" description="Kinesin motor" evidence="6">
    <location>
        <begin position="3"/>
        <end position="454"/>
    </location>
</feature>
<evidence type="ECO:0000259" key="6">
    <source>
        <dbReference type="PROSITE" id="PS50067"/>
    </source>
</evidence>
<dbReference type="RefSeq" id="XP_070896478.1">
    <property type="nucleotide sequence ID" value="XM_071036382.1"/>
</dbReference>
<evidence type="ECO:0000256" key="4">
    <source>
        <dbReference type="RuleBase" id="RU000394"/>
    </source>
</evidence>
<dbReference type="Gene3D" id="3.40.850.10">
    <property type="entry name" value="Kinesin motor domain"/>
    <property type="match status" value="1"/>
</dbReference>
<dbReference type="GO" id="GO:0016787">
    <property type="term" value="F:hydrolase activity"/>
    <property type="evidence" value="ECO:0007669"/>
    <property type="project" value="UniProtKB-KW"/>
</dbReference>
<organism evidence="7 8">
    <name type="scientific">Aspergillus pseudodeflectus</name>
    <dbReference type="NCBI Taxonomy" id="176178"/>
    <lineage>
        <taxon>Eukaryota</taxon>
        <taxon>Fungi</taxon>
        <taxon>Dikarya</taxon>
        <taxon>Ascomycota</taxon>
        <taxon>Pezizomycotina</taxon>
        <taxon>Eurotiomycetes</taxon>
        <taxon>Eurotiomycetidae</taxon>
        <taxon>Eurotiales</taxon>
        <taxon>Aspergillaceae</taxon>
        <taxon>Aspergillus</taxon>
        <taxon>Aspergillus subgen. Nidulantes</taxon>
    </lineage>
</organism>
<name>A0ABR4JYH3_9EURO</name>
<keyword evidence="1 3" id="KW-0547">Nucleotide-binding</keyword>
<accession>A0ABR4JYH3</accession>
<evidence type="ECO:0000313" key="7">
    <source>
        <dbReference type="EMBL" id="KAL2845121.1"/>
    </source>
</evidence>
<feature type="region of interest" description="Disordered" evidence="5">
    <location>
        <begin position="357"/>
        <end position="377"/>
    </location>
</feature>
<reference evidence="7 8" key="1">
    <citation type="submission" date="2024-07" db="EMBL/GenBank/DDBJ databases">
        <title>Section-level genome sequencing and comparative genomics of Aspergillus sections Usti and Cavernicolus.</title>
        <authorList>
            <consortium name="Lawrence Berkeley National Laboratory"/>
            <person name="Nybo J.L."/>
            <person name="Vesth T.C."/>
            <person name="Theobald S."/>
            <person name="Frisvad J.C."/>
            <person name="Larsen T.O."/>
            <person name="Kjaerboelling I."/>
            <person name="Rothschild-Mancinelli K."/>
            <person name="Lyhne E.K."/>
            <person name="Kogle M.E."/>
            <person name="Barry K."/>
            <person name="Clum A."/>
            <person name="Na H."/>
            <person name="Ledsgaard L."/>
            <person name="Lin J."/>
            <person name="Lipzen A."/>
            <person name="Kuo A."/>
            <person name="Riley R."/>
            <person name="Mondo S."/>
            <person name="LaButti K."/>
            <person name="Haridas S."/>
            <person name="Pangalinan J."/>
            <person name="Salamov A.A."/>
            <person name="Simmons B.A."/>
            <person name="Magnuson J.K."/>
            <person name="Chen J."/>
            <person name="Drula E."/>
            <person name="Henrissat B."/>
            <person name="Wiebenga A."/>
            <person name="Lubbers R.J."/>
            <person name="Gomes A.C."/>
            <person name="Macurrencykelacurrency M.R."/>
            <person name="Stajich J."/>
            <person name="Grigoriev I.V."/>
            <person name="Mortensen U.H."/>
            <person name="De vries R.P."/>
            <person name="Baker S.E."/>
            <person name="Andersen M.R."/>
        </authorList>
    </citation>
    <scope>NUCLEOTIDE SEQUENCE [LARGE SCALE GENOMIC DNA]</scope>
    <source>
        <strain evidence="7 8">CBS 756.74</strain>
    </source>
</reference>
<dbReference type="InterPro" id="IPR027640">
    <property type="entry name" value="Kinesin-like_fam"/>
</dbReference>
<keyword evidence="2 3" id="KW-0067">ATP-binding</keyword>
<keyword evidence="4" id="KW-0493">Microtubule</keyword>
<dbReference type="PROSITE" id="PS50067">
    <property type="entry name" value="KINESIN_MOTOR_2"/>
    <property type="match status" value="1"/>
</dbReference>
<keyword evidence="3 4" id="KW-0505">Motor protein</keyword>
<dbReference type="PANTHER" id="PTHR24115">
    <property type="entry name" value="KINESIN-RELATED"/>
    <property type="match status" value="1"/>
</dbReference>
<protein>
    <recommendedName>
        <fullName evidence="4">Kinesin-like protein</fullName>
    </recommendedName>
</protein>
<dbReference type="InterPro" id="IPR001752">
    <property type="entry name" value="Kinesin_motor_dom"/>
</dbReference>
<evidence type="ECO:0000313" key="8">
    <source>
        <dbReference type="Proteomes" id="UP001610444"/>
    </source>
</evidence>
<sequence length="466" mass="52116">MRPFDVFTRWRPLPRTESQTPTPEIDRVHTKHPNALVSTSLAPPHTTKVIHSHCRPWKSNPVFTHVFEAHDTNKTVFDKVVSPILPRVLNGETCNLLAYGHSGSGKSHTIIGYDFETEDEFGLCLAAARDLTAEVARLNETVDKGSEDELGIGLRMYELRGNSAFDLLNSHCRCHIREGYDGQTHIRGETEVMTDGRVRVRPIATKACWTFDDLRRELLAGRELRATRTSTVHDQSSRTHAVLEIELVTRALLDARNAVIERQSELVPVAKRATDVYLEENMKAFVRTEDGKYVPNPAYQIDQARIHEAEARQAELEAYVQDAETHVDELMQSSSHPCLGGKLVFVDLAGSEYYHEKPISGSAPRAKQTPQEQREGRQINTDLLALKEVIRARALKQSRIPYRSSPLTMVLRAHFEPSGPTNSYTAMILTASPEVTQYAATMNTLKYGNLVGVAGEDKAGTAARRA</sequence>
<keyword evidence="7" id="KW-0378">Hydrolase</keyword>
<dbReference type="GeneID" id="98151546"/>
<evidence type="ECO:0000256" key="2">
    <source>
        <dbReference type="ARBA" id="ARBA00022840"/>
    </source>
</evidence>
<dbReference type="EMBL" id="JBFXLR010000038">
    <property type="protein sequence ID" value="KAL2845121.1"/>
    <property type="molecule type" value="Genomic_DNA"/>
</dbReference>
<dbReference type="Proteomes" id="UP001610444">
    <property type="component" value="Unassembled WGS sequence"/>
</dbReference>
<dbReference type="SMART" id="SM00129">
    <property type="entry name" value="KISc"/>
    <property type="match status" value="1"/>
</dbReference>
<evidence type="ECO:0000256" key="3">
    <source>
        <dbReference type="PROSITE-ProRule" id="PRU00283"/>
    </source>
</evidence>
<dbReference type="SUPFAM" id="SSF52540">
    <property type="entry name" value="P-loop containing nucleoside triphosphate hydrolases"/>
    <property type="match status" value="1"/>
</dbReference>
<dbReference type="InterPro" id="IPR027417">
    <property type="entry name" value="P-loop_NTPase"/>
</dbReference>
<dbReference type="PRINTS" id="PR00380">
    <property type="entry name" value="KINESINHEAVY"/>
</dbReference>
<comment type="similarity">
    <text evidence="3 4">Belongs to the TRAFAC class myosin-kinesin ATPase superfamily. Kinesin family.</text>
</comment>
<dbReference type="Pfam" id="PF00225">
    <property type="entry name" value="Kinesin"/>
    <property type="match status" value="2"/>
</dbReference>
<evidence type="ECO:0000256" key="5">
    <source>
        <dbReference type="SAM" id="MobiDB-lite"/>
    </source>
</evidence>
<proteinExistence type="inferred from homology"/>
<feature type="binding site" evidence="3">
    <location>
        <begin position="100"/>
        <end position="107"/>
    </location>
    <ligand>
        <name>ATP</name>
        <dbReference type="ChEBI" id="CHEBI:30616"/>
    </ligand>
</feature>
<comment type="caution">
    <text evidence="7">The sequence shown here is derived from an EMBL/GenBank/DDBJ whole genome shotgun (WGS) entry which is preliminary data.</text>
</comment>
<evidence type="ECO:0000256" key="1">
    <source>
        <dbReference type="ARBA" id="ARBA00022741"/>
    </source>
</evidence>
<keyword evidence="8" id="KW-1185">Reference proteome</keyword>
<dbReference type="PROSITE" id="PS00411">
    <property type="entry name" value="KINESIN_MOTOR_1"/>
    <property type="match status" value="1"/>
</dbReference>
<gene>
    <name evidence="7" type="ORF">BJX68DRAFT_136154</name>
</gene>
<dbReference type="InterPro" id="IPR019821">
    <property type="entry name" value="Kinesin_motor_CS"/>
</dbReference>